<protein>
    <submittedName>
        <fullName evidence="1">Uncharacterized protein</fullName>
    </submittedName>
</protein>
<dbReference type="EMBL" id="MT144024">
    <property type="protein sequence ID" value="QJA46874.1"/>
    <property type="molecule type" value="Genomic_DNA"/>
</dbReference>
<name>A0A6H1ZH40_9ZZZZ</name>
<sequence>MITPHEWINSRERFIIPRYPSEPKVDMIISKIVGKKIYQTDPRLLKLVAGWKKKAGKKDDDNSPDNFLEDSAKIKELKETLGGEI</sequence>
<evidence type="ECO:0000313" key="2">
    <source>
        <dbReference type="EMBL" id="QJH98000.1"/>
    </source>
</evidence>
<evidence type="ECO:0000313" key="1">
    <source>
        <dbReference type="EMBL" id="QJA46874.1"/>
    </source>
</evidence>
<accession>A0A6H1ZH40</accession>
<dbReference type="AlphaFoldDB" id="A0A6H1ZH40"/>
<dbReference type="EMBL" id="MT144711">
    <property type="protein sequence ID" value="QJH98000.1"/>
    <property type="molecule type" value="Genomic_DNA"/>
</dbReference>
<reference evidence="1" key="1">
    <citation type="submission" date="2020-03" db="EMBL/GenBank/DDBJ databases">
        <title>The deep terrestrial virosphere.</title>
        <authorList>
            <person name="Holmfeldt K."/>
            <person name="Nilsson E."/>
            <person name="Simone D."/>
            <person name="Lopez-Fernandez M."/>
            <person name="Wu X."/>
            <person name="de Brujin I."/>
            <person name="Lundin D."/>
            <person name="Andersson A."/>
            <person name="Bertilsson S."/>
            <person name="Dopson M."/>
        </authorList>
    </citation>
    <scope>NUCLEOTIDE SEQUENCE</scope>
    <source>
        <strain evidence="1">TM448A00549</strain>
        <strain evidence="2">TM448B01156</strain>
    </source>
</reference>
<gene>
    <name evidence="1" type="ORF">TM448A00549_0011</name>
    <name evidence="2" type="ORF">TM448B01156_0016</name>
</gene>
<organism evidence="1">
    <name type="scientific">viral metagenome</name>
    <dbReference type="NCBI Taxonomy" id="1070528"/>
    <lineage>
        <taxon>unclassified sequences</taxon>
        <taxon>metagenomes</taxon>
        <taxon>organismal metagenomes</taxon>
    </lineage>
</organism>
<proteinExistence type="predicted"/>